<proteinExistence type="predicted"/>
<dbReference type="Proteomes" id="UP000319824">
    <property type="component" value="Unassembled WGS sequence"/>
</dbReference>
<name>A0A559TEM5_9HYPH</name>
<accession>A0A559TEM5</accession>
<dbReference type="EMBL" id="VISO01000002">
    <property type="protein sequence ID" value="TVZ73056.1"/>
    <property type="molecule type" value="Genomic_DNA"/>
</dbReference>
<sequence>MKTAEHEARPSFFSERPARHLVTDYGPSVLALPLPPEAQSLFPLAREVEQELEDVHEVQIE</sequence>
<comment type="caution">
    <text evidence="1">The sequence shown here is derived from an EMBL/GenBank/DDBJ whole genome shotgun (WGS) entry which is preliminary data.</text>
</comment>
<gene>
    <name evidence="1" type="ORF">BCL32_1258</name>
</gene>
<protein>
    <submittedName>
        <fullName evidence="1">Uncharacterized protein</fullName>
    </submittedName>
</protein>
<evidence type="ECO:0000313" key="2">
    <source>
        <dbReference type="Proteomes" id="UP000319824"/>
    </source>
</evidence>
<evidence type="ECO:0000313" key="1">
    <source>
        <dbReference type="EMBL" id="TVZ73056.1"/>
    </source>
</evidence>
<organism evidence="1 2">
    <name type="scientific">Rhizobium mongolense USDA 1844</name>
    <dbReference type="NCBI Taxonomy" id="1079460"/>
    <lineage>
        <taxon>Bacteria</taxon>
        <taxon>Pseudomonadati</taxon>
        <taxon>Pseudomonadota</taxon>
        <taxon>Alphaproteobacteria</taxon>
        <taxon>Hyphomicrobiales</taxon>
        <taxon>Rhizobiaceae</taxon>
        <taxon>Rhizobium/Agrobacterium group</taxon>
        <taxon>Rhizobium</taxon>
    </lineage>
</organism>
<dbReference type="AlphaFoldDB" id="A0A559TEM5"/>
<reference evidence="1 2" key="1">
    <citation type="submission" date="2019-06" db="EMBL/GenBank/DDBJ databases">
        <title>Pac Bio to generate improved reference genome sequences for organisms with transposon mutant libraries (support for FEBA project).</title>
        <authorList>
            <person name="Blow M."/>
        </authorList>
    </citation>
    <scope>NUCLEOTIDE SEQUENCE [LARGE SCALE GENOMIC DNA]</scope>
    <source>
        <strain evidence="1 2">USDA 1844</strain>
    </source>
</reference>